<dbReference type="SUPFAM" id="SSF56672">
    <property type="entry name" value="DNA/RNA polymerases"/>
    <property type="match status" value="1"/>
</dbReference>
<feature type="domain" description="Integrase zinc-binding" evidence="8">
    <location>
        <begin position="269"/>
        <end position="298"/>
    </location>
</feature>
<evidence type="ECO:0000256" key="4">
    <source>
        <dbReference type="ARBA" id="ARBA00022759"/>
    </source>
</evidence>
<dbReference type="CDD" id="cd09274">
    <property type="entry name" value="RNase_HI_RT_Ty3"/>
    <property type="match status" value="1"/>
</dbReference>
<dbReference type="InterPro" id="IPR050951">
    <property type="entry name" value="Retrovirus_Pol_polyprotein"/>
</dbReference>
<dbReference type="AlphaFoldDB" id="A0AAE1CMA0"/>
<dbReference type="InterPro" id="IPR041373">
    <property type="entry name" value="RT_RNaseH"/>
</dbReference>
<dbReference type="PANTHER" id="PTHR37984">
    <property type="entry name" value="PROTEIN CBG26694"/>
    <property type="match status" value="1"/>
</dbReference>
<keyword evidence="6" id="KW-0695">RNA-directed DNA polymerase</keyword>
<dbReference type="PANTHER" id="PTHR37984:SF5">
    <property type="entry name" value="PROTEIN NYNRIN-LIKE"/>
    <property type="match status" value="1"/>
</dbReference>
<name>A0AAE1CMA0_9GAST</name>
<keyword evidence="10" id="KW-1185">Reference proteome</keyword>
<evidence type="ECO:0000256" key="3">
    <source>
        <dbReference type="ARBA" id="ARBA00022722"/>
    </source>
</evidence>
<evidence type="ECO:0000256" key="5">
    <source>
        <dbReference type="ARBA" id="ARBA00022801"/>
    </source>
</evidence>
<evidence type="ECO:0000259" key="8">
    <source>
        <dbReference type="Pfam" id="PF17921"/>
    </source>
</evidence>
<dbReference type="Pfam" id="PF17921">
    <property type="entry name" value="Integrase_H2C2"/>
    <property type="match status" value="1"/>
</dbReference>
<organism evidence="9 10">
    <name type="scientific">Elysia crispata</name>
    <name type="common">lettuce slug</name>
    <dbReference type="NCBI Taxonomy" id="231223"/>
    <lineage>
        <taxon>Eukaryota</taxon>
        <taxon>Metazoa</taxon>
        <taxon>Spiralia</taxon>
        <taxon>Lophotrochozoa</taxon>
        <taxon>Mollusca</taxon>
        <taxon>Gastropoda</taxon>
        <taxon>Heterobranchia</taxon>
        <taxon>Euthyneura</taxon>
        <taxon>Panpulmonata</taxon>
        <taxon>Sacoglossa</taxon>
        <taxon>Placobranchoidea</taxon>
        <taxon>Plakobranchidae</taxon>
        <taxon>Elysia</taxon>
    </lineage>
</organism>
<dbReference type="InterPro" id="IPR043128">
    <property type="entry name" value="Rev_trsase/Diguanyl_cyclase"/>
</dbReference>
<reference evidence="9" key="1">
    <citation type="journal article" date="2023" name="G3 (Bethesda)">
        <title>A reference genome for the long-term kleptoplast-retaining sea slug Elysia crispata morphotype clarki.</title>
        <authorList>
            <person name="Eastman K.E."/>
            <person name="Pendleton A.L."/>
            <person name="Shaikh M.A."/>
            <person name="Suttiyut T."/>
            <person name="Ogas R."/>
            <person name="Tomko P."/>
            <person name="Gavelis G."/>
            <person name="Widhalm J.R."/>
            <person name="Wisecaver J.H."/>
        </authorList>
    </citation>
    <scope>NUCLEOTIDE SEQUENCE</scope>
    <source>
        <strain evidence="9">ECLA1</strain>
    </source>
</reference>
<keyword evidence="4" id="KW-0255">Endonuclease</keyword>
<proteinExistence type="predicted"/>
<gene>
    <name evidence="9" type="ORF">RRG08_043864</name>
</gene>
<dbReference type="Proteomes" id="UP001283361">
    <property type="component" value="Unassembled WGS sequence"/>
</dbReference>
<sequence length="333" mass="37493">MINVYHRFLPNVAATLSPLSGAPKSSKPRQELVWSQEMKQAFLNGKTALANAAMLVHPCTDCPLALTSDASDVAVGAVLEQFKKGHWQPLAFFSRQLRKAEIKYTAFDRELLGVYLAIRHFRFMLEGRNFTIYTDHKPLVHAMAKTKELWSARQQRYLSAISEFSNDIAHVSGKNNIVTDCLSPSRTSNAVSLGIDYIAMARAQAASFDVHAYKTAFTCLEITNTRLNEHGPELVCYVSTGRKRPIVPPEQCSTLFTISHIQESKPPSKWSQTFIWHGMRKQVSKWVKECHHCQSSKIQNHTKAPLEYFSVPEKRFSHINTDIVGPLPFSSGS</sequence>
<evidence type="ECO:0000313" key="10">
    <source>
        <dbReference type="Proteomes" id="UP001283361"/>
    </source>
</evidence>
<dbReference type="FunFam" id="3.10.20.370:FF:000001">
    <property type="entry name" value="Retrovirus-related Pol polyprotein from transposon 17.6-like protein"/>
    <property type="match status" value="1"/>
</dbReference>
<keyword evidence="2" id="KW-0548">Nucleotidyltransferase</keyword>
<evidence type="ECO:0000256" key="1">
    <source>
        <dbReference type="ARBA" id="ARBA00022679"/>
    </source>
</evidence>
<keyword evidence="1" id="KW-0808">Transferase</keyword>
<dbReference type="GO" id="GO:0003964">
    <property type="term" value="F:RNA-directed DNA polymerase activity"/>
    <property type="evidence" value="ECO:0007669"/>
    <property type="project" value="UniProtKB-KW"/>
</dbReference>
<evidence type="ECO:0000259" key="7">
    <source>
        <dbReference type="Pfam" id="PF17917"/>
    </source>
</evidence>
<dbReference type="Pfam" id="PF17917">
    <property type="entry name" value="RT_RNaseH"/>
    <property type="match status" value="1"/>
</dbReference>
<keyword evidence="3" id="KW-0540">Nuclease</keyword>
<evidence type="ECO:0000256" key="2">
    <source>
        <dbReference type="ARBA" id="ARBA00022695"/>
    </source>
</evidence>
<dbReference type="InterPro" id="IPR043502">
    <property type="entry name" value="DNA/RNA_pol_sf"/>
</dbReference>
<evidence type="ECO:0000313" key="9">
    <source>
        <dbReference type="EMBL" id="KAK3713282.1"/>
    </source>
</evidence>
<dbReference type="Gene3D" id="3.10.20.370">
    <property type="match status" value="1"/>
</dbReference>
<dbReference type="Gene3D" id="3.30.70.270">
    <property type="match status" value="1"/>
</dbReference>
<comment type="caution">
    <text evidence="9">The sequence shown here is derived from an EMBL/GenBank/DDBJ whole genome shotgun (WGS) entry which is preliminary data.</text>
</comment>
<accession>A0AAE1CMA0</accession>
<dbReference type="Gene3D" id="1.10.340.70">
    <property type="match status" value="1"/>
</dbReference>
<dbReference type="GO" id="GO:0004519">
    <property type="term" value="F:endonuclease activity"/>
    <property type="evidence" value="ECO:0007669"/>
    <property type="project" value="UniProtKB-KW"/>
</dbReference>
<protein>
    <submittedName>
        <fullName evidence="9">Uncharacterized protein</fullName>
    </submittedName>
</protein>
<keyword evidence="5" id="KW-0378">Hydrolase</keyword>
<dbReference type="InterPro" id="IPR041588">
    <property type="entry name" value="Integrase_H2C2"/>
</dbReference>
<dbReference type="GO" id="GO:0016787">
    <property type="term" value="F:hydrolase activity"/>
    <property type="evidence" value="ECO:0007669"/>
    <property type="project" value="UniProtKB-KW"/>
</dbReference>
<feature type="domain" description="Reverse transcriptase RNase H-like" evidence="7">
    <location>
        <begin position="63"/>
        <end position="164"/>
    </location>
</feature>
<dbReference type="EMBL" id="JAWDGP010007564">
    <property type="protein sequence ID" value="KAK3713282.1"/>
    <property type="molecule type" value="Genomic_DNA"/>
</dbReference>
<evidence type="ECO:0000256" key="6">
    <source>
        <dbReference type="ARBA" id="ARBA00022918"/>
    </source>
</evidence>